<sequence>MNFILEDNYVNMMANNLIAAYHVYLKENVIEISDTDESYTTFKFRESFFTSDDYFIKIIRDVMLNSVTAKQLSVSKKISLLKTKPNKLPKQFGNLDIFIADNKDGEIEHICKQLLNLLDLADHSTYVVYLDDSKIGSCKDIKHSDMKPSRIGGLVGNLLILDTATNMLKINNENLPITARKILKELKKAKGRNFDFSKYRFDIDVRNFPKFSMMHRAHDVKFVKTYLDKLTFYCHQAQDTDLNRLVKYELKDLYTGRRLL</sequence>
<protein>
    <submittedName>
        <fullName evidence="1">Uncharacterized protein</fullName>
    </submittedName>
</protein>
<reference evidence="1" key="2">
    <citation type="submission" date="2022-06" db="UniProtKB">
        <authorList>
            <consortium name="EnsemblMetazoa"/>
        </authorList>
    </citation>
    <scope>IDENTIFICATION</scope>
    <source>
        <strain evidence="1">p50T (Dazao)</strain>
    </source>
</reference>
<keyword evidence="2" id="KW-1185">Reference proteome</keyword>
<accession>A0A8R2R6I3</accession>
<dbReference type="EnsemblMetazoa" id="XM_038020956.1">
    <property type="protein sequence ID" value="XP_037876884.1"/>
    <property type="gene ID" value="LOC119630687"/>
</dbReference>
<evidence type="ECO:0000313" key="2">
    <source>
        <dbReference type="Proteomes" id="UP000005204"/>
    </source>
</evidence>
<organism evidence="1 2">
    <name type="scientific">Bombyx mori</name>
    <name type="common">Silk moth</name>
    <dbReference type="NCBI Taxonomy" id="7091"/>
    <lineage>
        <taxon>Eukaryota</taxon>
        <taxon>Metazoa</taxon>
        <taxon>Ecdysozoa</taxon>
        <taxon>Arthropoda</taxon>
        <taxon>Hexapoda</taxon>
        <taxon>Insecta</taxon>
        <taxon>Pterygota</taxon>
        <taxon>Neoptera</taxon>
        <taxon>Endopterygota</taxon>
        <taxon>Lepidoptera</taxon>
        <taxon>Glossata</taxon>
        <taxon>Ditrysia</taxon>
        <taxon>Bombycoidea</taxon>
        <taxon>Bombycidae</taxon>
        <taxon>Bombycinae</taxon>
        <taxon>Bombyx</taxon>
    </lineage>
</organism>
<reference evidence="2" key="1">
    <citation type="journal article" date="2008" name="Insect Biochem. Mol. Biol.">
        <title>The genome of a lepidopteran model insect, the silkworm Bombyx mori.</title>
        <authorList>
            <consortium name="International Silkworm Genome Consortium"/>
        </authorList>
    </citation>
    <scope>NUCLEOTIDE SEQUENCE [LARGE SCALE GENOMIC DNA]</scope>
    <source>
        <strain evidence="2">p50T</strain>
    </source>
</reference>
<dbReference type="AlphaFoldDB" id="A0A8R2R6I3"/>
<proteinExistence type="predicted"/>
<evidence type="ECO:0000313" key="1">
    <source>
        <dbReference type="EnsemblMetazoa" id="XP_037876884.1"/>
    </source>
</evidence>
<name>A0A8R2R6I3_BOMMO</name>
<dbReference type="Proteomes" id="UP000005204">
    <property type="component" value="Unassembled WGS sequence"/>
</dbReference>